<gene>
    <name evidence="2" type="ORF">ALE3EI_1531</name>
</gene>
<accession>A0A7G8PUS3</accession>
<evidence type="ECO:0000313" key="2">
    <source>
        <dbReference type="EMBL" id="QNJ98089.1"/>
    </source>
</evidence>
<dbReference type="Proteomes" id="UP000515514">
    <property type="component" value="Chromosome"/>
</dbReference>
<protein>
    <submittedName>
        <fullName evidence="2">Uncharacterized protein</fullName>
    </submittedName>
</protein>
<proteinExistence type="predicted"/>
<organism evidence="2 3">
    <name type="scientific">Constantimarinum furrinae</name>
    <dbReference type="NCBI Taxonomy" id="2562285"/>
    <lineage>
        <taxon>Bacteria</taxon>
        <taxon>Pseudomonadati</taxon>
        <taxon>Bacteroidota</taxon>
        <taxon>Flavobacteriia</taxon>
        <taxon>Flavobacteriales</taxon>
        <taxon>Flavobacteriaceae</taxon>
        <taxon>Altibacter/Constantimarinum group</taxon>
        <taxon>Constantimarinum</taxon>
    </lineage>
</organism>
<keyword evidence="1" id="KW-1133">Transmembrane helix</keyword>
<keyword evidence="1" id="KW-0472">Membrane</keyword>
<keyword evidence="1" id="KW-0812">Transmembrane</keyword>
<reference evidence="2 3" key="1">
    <citation type="submission" date="2020-04" db="EMBL/GenBank/DDBJ databases">
        <title>Genome sequence of Altibacter aquimarinus strain ALE3EI.</title>
        <authorList>
            <person name="Oh H.-M."/>
            <person name="Jang D."/>
        </authorList>
    </citation>
    <scope>NUCLEOTIDE SEQUENCE [LARGE SCALE GENOMIC DNA]</scope>
    <source>
        <strain evidence="2 3">ALE3EI</strain>
    </source>
</reference>
<dbReference type="RefSeq" id="WP_186987711.1">
    <property type="nucleotide sequence ID" value="NZ_CP052909.1"/>
</dbReference>
<keyword evidence="3" id="KW-1185">Reference proteome</keyword>
<dbReference type="AlphaFoldDB" id="A0A7G8PUS3"/>
<evidence type="ECO:0000313" key="3">
    <source>
        <dbReference type="Proteomes" id="UP000515514"/>
    </source>
</evidence>
<dbReference type="KEGG" id="alti:ALE3EI_1531"/>
<evidence type="ECO:0000256" key="1">
    <source>
        <dbReference type="SAM" id="Phobius"/>
    </source>
</evidence>
<sequence length="299" mass="34896">MNPSNKHLFTTLKKEIALTFLSKHHAPASMKDWKGEDIVAFQEDLFSKTKARVSEKWFYTYFKNEPHKLPRIDMLNLLSNYTGYSNWNEFKTKHGPSFIKQKKNTKAIMYLIFIGLLIGISILYYSLNGTHEFRFCMVDEDQNEAISTVTLDIKILTEGQSPVYLKTDSNGCFTYETHDDIIKFVVQSPYHKTDTIIRHINTGNNPVVRLSTDDYALMLQYYSNGNVSDWEKRKEQLRSMISENAQIYQIYPQQSGIEMYSREDFISKLTIPTSSLKNIEILDKTYRNGQIVKLKFIVK</sequence>
<feature type="transmembrane region" description="Helical" evidence="1">
    <location>
        <begin position="107"/>
        <end position="127"/>
    </location>
</feature>
<dbReference type="EMBL" id="CP052909">
    <property type="protein sequence ID" value="QNJ98089.1"/>
    <property type="molecule type" value="Genomic_DNA"/>
</dbReference>
<name>A0A7G8PUS3_9FLAO</name>